<evidence type="ECO:0000313" key="4">
    <source>
        <dbReference type="Proteomes" id="UP001465976"/>
    </source>
</evidence>
<organism evidence="3 4">
    <name type="scientific">Marasmius crinis-equi</name>
    <dbReference type="NCBI Taxonomy" id="585013"/>
    <lineage>
        <taxon>Eukaryota</taxon>
        <taxon>Fungi</taxon>
        <taxon>Dikarya</taxon>
        <taxon>Basidiomycota</taxon>
        <taxon>Agaricomycotina</taxon>
        <taxon>Agaricomycetes</taxon>
        <taxon>Agaricomycetidae</taxon>
        <taxon>Agaricales</taxon>
        <taxon>Marasmiineae</taxon>
        <taxon>Marasmiaceae</taxon>
        <taxon>Marasmius</taxon>
    </lineage>
</organism>
<keyword evidence="1" id="KW-0812">Transmembrane</keyword>
<name>A0ABR3FC61_9AGAR</name>
<comment type="caution">
    <text evidence="3">The sequence shown here is derived from an EMBL/GenBank/DDBJ whole genome shotgun (WGS) entry which is preliminary data.</text>
</comment>
<keyword evidence="1" id="KW-1133">Transmembrane helix</keyword>
<keyword evidence="1" id="KW-0472">Membrane</keyword>
<accession>A0ABR3FC61</accession>
<gene>
    <name evidence="3" type="ORF">V5O48_009313</name>
</gene>
<feature type="signal peptide" evidence="2">
    <location>
        <begin position="1"/>
        <end position="23"/>
    </location>
</feature>
<dbReference type="EMBL" id="JBAHYK010000601">
    <property type="protein sequence ID" value="KAL0572655.1"/>
    <property type="molecule type" value="Genomic_DNA"/>
</dbReference>
<keyword evidence="4" id="KW-1185">Reference proteome</keyword>
<evidence type="ECO:0000256" key="2">
    <source>
        <dbReference type="SAM" id="SignalP"/>
    </source>
</evidence>
<evidence type="ECO:0000313" key="3">
    <source>
        <dbReference type="EMBL" id="KAL0572655.1"/>
    </source>
</evidence>
<protein>
    <submittedName>
        <fullName evidence="3">Uncharacterized protein</fullName>
    </submittedName>
</protein>
<feature type="transmembrane region" description="Helical" evidence="1">
    <location>
        <begin position="189"/>
        <end position="207"/>
    </location>
</feature>
<feature type="chain" id="PRO_5045045079" evidence="2">
    <location>
        <begin position="24"/>
        <end position="208"/>
    </location>
</feature>
<reference evidence="3 4" key="1">
    <citation type="submission" date="2024-02" db="EMBL/GenBank/DDBJ databases">
        <title>A draft genome for the cacao thread blight pathogen Marasmius crinis-equi.</title>
        <authorList>
            <person name="Cohen S.P."/>
            <person name="Baruah I.K."/>
            <person name="Amoako-Attah I."/>
            <person name="Bukari Y."/>
            <person name="Meinhardt L.W."/>
            <person name="Bailey B.A."/>
        </authorList>
    </citation>
    <scope>NUCLEOTIDE SEQUENCE [LARGE SCALE GENOMIC DNA]</scope>
    <source>
        <strain evidence="3 4">GH-76</strain>
    </source>
</reference>
<proteinExistence type="predicted"/>
<evidence type="ECO:0000256" key="1">
    <source>
        <dbReference type="SAM" id="Phobius"/>
    </source>
</evidence>
<keyword evidence="2" id="KW-0732">Signal</keyword>
<sequence length="208" mass="21990">MPPQPWLLKLLLISTALAWTAGASTVTLKAVHVPPNNTFHITPITATTTISDFISYSEAGVKSDGSETTYIREIVISEQLLDGMAFTLPTPASATGTLIQSSGGFWFSQEAVVTVYEILPRTSTTVVSTLATATLTQYQSCSLGSDGEYACVEQLLGTTVSYTATASDAVITNVGELKKDNHAVGSMAMIWQVMVVFCAMVVGGVLVI</sequence>
<dbReference type="Proteomes" id="UP001465976">
    <property type="component" value="Unassembled WGS sequence"/>
</dbReference>